<dbReference type="EMBL" id="CAJOBD010002153">
    <property type="protein sequence ID" value="CAF3859853.1"/>
    <property type="molecule type" value="Genomic_DNA"/>
</dbReference>
<dbReference type="Gene3D" id="3.40.50.1240">
    <property type="entry name" value="Phosphoglycerate mutase-like"/>
    <property type="match status" value="1"/>
</dbReference>
<sequence length="487" mass="56067">MYSNSTSILPPTPFISSPIQFSDINAAAQQQKQQQQQLRYNLLNFNVSATAGLMSPTPFLVSSNNINKNGIQPSTQLLSQTNESLQSQSSQSNITPYTNLNHSHIQQTLIENLYNNVLLREKNSTQFYDTRKNRKRLSEPVYINQQQSHQPMIMNHQQSTIHPTIQQKQQQQQQQQQQLGQTNPSLPRDASNHSLSRRRSLRLSKLPMILQTIPQKSSLSLQREPQKLLVVRHAERVDSTFGIGWLDQVFDKATGTYRRINLNLPKTMVTRKDLKDFLFDPPLTELGLHESKMIGEELAAQGVEIHYVYASPALRCVQTADKILEGLRIRDTRSIRIEPCLFEFLKWYSVVPLKWPFLDFDEFTRNGYNIDKSYKPFHPIESLRKDEDELMYYTRSHATITSILKKHEIDGGNLLIVGHAPTIEVCTRQLTGGQPRLNDLKFLVLRVPFLSMHCVAKQPDGTWKATKPPISPIKHAAVEPFDWRFFR</sequence>
<dbReference type="AlphaFoldDB" id="A0A815C7M7"/>
<evidence type="ECO:0000313" key="4">
    <source>
        <dbReference type="EMBL" id="CAF3859853.1"/>
    </source>
</evidence>
<evidence type="ECO:0000256" key="1">
    <source>
        <dbReference type="SAM" id="MobiDB-lite"/>
    </source>
</evidence>
<dbReference type="OrthoDB" id="414418at2759"/>
<protein>
    <submittedName>
        <fullName evidence="2">Uncharacterized protein</fullName>
    </submittedName>
</protein>
<dbReference type="Proteomes" id="UP000663882">
    <property type="component" value="Unassembled WGS sequence"/>
</dbReference>
<gene>
    <name evidence="4" type="ORF">JBS370_LOCUS18716</name>
    <name evidence="3" type="ORF">OTI717_LOCUS15909</name>
    <name evidence="2" type="ORF">RFH988_LOCUS28658</name>
</gene>
<dbReference type="Proteomes" id="UP000663823">
    <property type="component" value="Unassembled WGS sequence"/>
</dbReference>
<dbReference type="EMBL" id="CAJNOO010002572">
    <property type="protein sequence ID" value="CAF1280160.1"/>
    <property type="molecule type" value="Genomic_DNA"/>
</dbReference>
<dbReference type="InterPro" id="IPR029033">
    <property type="entry name" value="His_PPase_superfam"/>
</dbReference>
<dbReference type="InterPro" id="IPR013078">
    <property type="entry name" value="His_Pase_superF_clade-1"/>
</dbReference>
<dbReference type="Proteomes" id="UP000663836">
    <property type="component" value="Unassembled WGS sequence"/>
</dbReference>
<evidence type="ECO:0000313" key="5">
    <source>
        <dbReference type="Proteomes" id="UP000663882"/>
    </source>
</evidence>
<dbReference type="EMBL" id="CAJOAX010001928">
    <property type="protein sequence ID" value="CAF3757097.1"/>
    <property type="molecule type" value="Genomic_DNA"/>
</dbReference>
<dbReference type="CDD" id="cd07067">
    <property type="entry name" value="HP_PGM_like"/>
    <property type="match status" value="1"/>
</dbReference>
<organism evidence="2 5">
    <name type="scientific">Rotaria sordida</name>
    <dbReference type="NCBI Taxonomy" id="392033"/>
    <lineage>
        <taxon>Eukaryota</taxon>
        <taxon>Metazoa</taxon>
        <taxon>Spiralia</taxon>
        <taxon>Gnathifera</taxon>
        <taxon>Rotifera</taxon>
        <taxon>Eurotatoria</taxon>
        <taxon>Bdelloidea</taxon>
        <taxon>Philodinida</taxon>
        <taxon>Philodinidae</taxon>
        <taxon>Rotaria</taxon>
    </lineage>
</organism>
<accession>A0A815C7M7</accession>
<evidence type="ECO:0000313" key="2">
    <source>
        <dbReference type="EMBL" id="CAF1280160.1"/>
    </source>
</evidence>
<dbReference type="PANTHER" id="PTHR16469">
    <property type="entry name" value="UBIQUITIN-ASSOCIATED AND SH3 DOMAIN-CONTAINING BA-RELATED"/>
    <property type="match status" value="1"/>
</dbReference>
<comment type="caution">
    <text evidence="2">The sequence shown here is derived from an EMBL/GenBank/DDBJ whole genome shotgun (WGS) entry which is preliminary data.</text>
</comment>
<dbReference type="SUPFAM" id="SSF53254">
    <property type="entry name" value="Phosphoglycerate mutase-like"/>
    <property type="match status" value="1"/>
</dbReference>
<reference evidence="2" key="1">
    <citation type="submission" date="2021-02" db="EMBL/GenBank/DDBJ databases">
        <authorList>
            <person name="Nowell W R."/>
        </authorList>
    </citation>
    <scope>NUCLEOTIDE SEQUENCE</scope>
</reference>
<evidence type="ECO:0000313" key="3">
    <source>
        <dbReference type="EMBL" id="CAF3757097.1"/>
    </source>
</evidence>
<feature type="compositionally biased region" description="Low complexity" evidence="1">
    <location>
        <begin position="166"/>
        <end position="178"/>
    </location>
</feature>
<name>A0A815C7M7_9BILA</name>
<proteinExistence type="predicted"/>
<dbReference type="Pfam" id="PF00300">
    <property type="entry name" value="His_Phos_1"/>
    <property type="match status" value="1"/>
</dbReference>
<feature type="region of interest" description="Disordered" evidence="1">
    <location>
        <begin position="158"/>
        <end position="198"/>
    </location>
</feature>
<dbReference type="PANTHER" id="PTHR16469:SF27">
    <property type="entry name" value="UBIQUITIN-ASSOCIATED AND SH3 DOMAIN-CONTAINING BA-RELATED"/>
    <property type="match status" value="1"/>
</dbReference>
<dbReference type="InterPro" id="IPR051710">
    <property type="entry name" value="Phosphatase_SH3-domain"/>
</dbReference>
<dbReference type="SMART" id="SM00855">
    <property type="entry name" value="PGAM"/>
    <property type="match status" value="1"/>
</dbReference>